<dbReference type="EMBL" id="JARVKF010000035">
    <property type="protein sequence ID" value="KAK9424679.1"/>
    <property type="molecule type" value="Genomic_DNA"/>
</dbReference>
<dbReference type="Gene3D" id="3.40.390.10">
    <property type="entry name" value="Collagenase (Catalytic Domain)"/>
    <property type="match status" value="1"/>
</dbReference>
<keyword evidence="3" id="KW-0645">Protease</keyword>
<dbReference type="InterPro" id="IPR008753">
    <property type="entry name" value="Peptidase_M13_N"/>
</dbReference>
<name>A0ABR2VDV4_9PEZI</name>
<feature type="compositionally biased region" description="Basic and acidic residues" evidence="8">
    <location>
        <begin position="756"/>
        <end position="782"/>
    </location>
</feature>
<evidence type="ECO:0000256" key="5">
    <source>
        <dbReference type="ARBA" id="ARBA00022801"/>
    </source>
</evidence>
<evidence type="ECO:0000256" key="6">
    <source>
        <dbReference type="ARBA" id="ARBA00022833"/>
    </source>
</evidence>
<dbReference type="PANTHER" id="PTHR11733">
    <property type="entry name" value="ZINC METALLOPROTEASE FAMILY M13 NEPRILYSIN-RELATED"/>
    <property type="match status" value="1"/>
</dbReference>
<evidence type="ECO:0000256" key="1">
    <source>
        <dbReference type="ARBA" id="ARBA00001947"/>
    </source>
</evidence>
<feature type="region of interest" description="Disordered" evidence="8">
    <location>
        <begin position="756"/>
        <end position="791"/>
    </location>
</feature>
<dbReference type="InterPro" id="IPR000718">
    <property type="entry name" value="Peptidase_M13"/>
</dbReference>
<feature type="domain" description="Peptidase M13 N-terminal" evidence="10">
    <location>
        <begin position="2"/>
        <end position="339"/>
    </location>
</feature>
<comment type="cofactor">
    <cofactor evidence="1">
        <name>Zn(2+)</name>
        <dbReference type="ChEBI" id="CHEBI:29105"/>
    </cofactor>
</comment>
<dbReference type="InterPro" id="IPR018497">
    <property type="entry name" value="Peptidase_M13_C"/>
</dbReference>
<evidence type="ECO:0000256" key="4">
    <source>
        <dbReference type="ARBA" id="ARBA00022723"/>
    </source>
</evidence>
<evidence type="ECO:0000259" key="10">
    <source>
        <dbReference type="Pfam" id="PF05649"/>
    </source>
</evidence>
<evidence type="ECO:0000313" key="12">
    <source>
        <dbReference type="Proteomes" id="UP001408356"/>
    </source>
</evidence>
<dbReference type="Proteomes" id="UP001408356">
    <property type="component" value="Unassembled WGS sequence"/>
</dbReference>
<dbReference type="Pfam" id="PF01431">
    <property type="entry name" value="Peptidase_M13"/>
    <property type="match status" value="1"/>
</dbReference>
<dbReference type="PANTHER" id="PTHR11733:SF167">
    <property type="entry name" value="FI17812P1-RELATED"/>
    <property type="match status" value="1"/>
</dbReference>
<evidence type="ECO:0000256" key="8">
    <source>
        <dbReference type="SAM" id="MobiDB-lite"/>
    </source>
</evidence>
<dbReference type="PROSITE" id="PS51885">
    <property type="entry name" value="NEPRILYSIN"/>
    <property type="match status" value="1"/>
</dbReference>
<evidence type="ECO:0000259" key="9">
    <source>
        <dbReference type="Pfam" id="PF01431"/>
    </source>
</evidence>
<keyword evidence="6" id="KW-0862">Zinc</keyword>
<evidence type="ECO:0000256" key="2">
    <source>
        <dbReference type="ARBA" id="ARBA00007357"/>
    </source>
</evidence>
<dbReference type="InterPro" id="IPR024079">
    <property type="entry name" value="MetalloPept_cat_dom_sf"/>
</dbReference>
<keyword evidence="7" id="KW-0482">Metalloprotease</keyword>
<dbReference type="Gene3D" id="1.10.1380.10">
    <property type="entry name" value="Neutral endopeptidase , domain2"/>
    <property type="match status" value="1"/>
</dbReference>
<dbReference type="InterPro" id="IPR042089">
    <property type="entry name" value="Peptidase_M13_dom_2"/>
</dbReference>
<reference evidence="11 12" key="1">
    <citation type="journal article" date="2024" name="J. Plant Pathol.">
        <title>Sequence and assembly of the genome of Seiridium unicorne, isolate CBS 538.82, causal agent of cypress canker disease.</title>
        <authorList>
            <person name="Scali E."/>
            <person name="Rocca G.D."/>
            <person name="Danti R."/>
            <person name="Garbelotto M."/>
            <person name="Barberini S."/>
            <person name="Baroncelli R."/>
            <person name="Emiliani G."/>
        </authorList>
    </citation>
    <scope>NUCLEOTIDE SEQUENCE [LARGE SCALE GENOMIC DNA]</scope>
    <source>
        <strain evidence="11 12">BM-138-508</strain>
    </source>
</reference>
<gene>
    <name evidence="11" type="ORF">SUNI508_03556</name>
</gene>
<proteinExistence type="inferred from homology"/>
<evidence type="ECO:0000256" key="7">
    <source>
        <dbReference type="ARBA" id="ARBA00023049"/>
    </source>
</evidence>
<organism evidence="11 12">
    <name type="scientific">Seiridium unicorne</name>
    <dbReference type="NCBI Taxonomy" id="138068"/>
    <lineage>
        <taxon>Eukaryota</taxon>
        <taxon>Fungi</taxon>
        <taxon>Dikarya</taxon>
        <taxon>Ascomycota</taxon>
        <taxon>Pezizomycotina</taxon>
        <taxon>Sordariomycetes</taxon>
        <taxon>Xylariomycetidae</taxon>
        <taxon>Amphisphaeriales</taxon>
        <taxon>Sporocadaceae</taxon>
        <taxon>Seiridium</taxon>
    </lineage>
</organism>
<keyword evidence="4" id="KW-0479">Metal-binding</keyword>
<dbReference type="PRINTS" id="PR00786">
    <property type="entry name" value="NEPRILYSIN"/>
</dbReference>
<feature type="domain" description="Peptidase M13 C-terminal" evidence="9">
    <location>
        <begin position="402"/>
        <end position="596"/>
    </location>
</feature>
<evidence type="ECO:0000256" key="3">
    <source>
        <dbReference type="ARBA" id="ARBA00022670"/>
    </source>
</evidence>
<evidence type="ECO:0000313" key="11">
    <source>
        <dbReference type="EMBL" id="KAK9424679.1"/>
    </source>
</evidence>
<dbReference type="Pfam" id="PF05649">
    <property type="entry name" value="Peptidase_M13_N"/>
    <property type="match status" value="1"/>
</dbReference>
<keyword evidence="5" id="KW-0378">Hydrolase</keyword>
<dbReference type="SUPFAM" id="SSF55486">
    <property type="entry name" value="Metalloproteases ('zincins'), catalytic domain"/>
    <property type="match status" value="1"/>
</dbReference>
<accession>A0ABR2VDV4</accession>
<keyword evidence="12" id="KW-1185">Reference proteome</keyword>
<comment type="caution">
    <text evidence="11">The sequence shown here is derived from an EMBL/GenBank/DDBJ whole genome shotgun (WGS) entry which is preliminary data.</text>
</comment>
<sequence>MMQDAYNACLNETAIQKLGVQPLVSLVEHVTKSFDIRNKHDVNGGNSPHSVPGLSKTILVLERLGVSTFEQLQLGIDPHDEKAKYIQARSAGLTLDKLAYTDPDAMERYRSTIEKVFNKLLPGSRAQESGLLSHAVVKLETDILRSGGATIHESWSLPAHTLVQEVGRLKGWGAALQLGQVVEDLAPRGAIQDKIQLQLENPWYLSAISKILANTRTSAIEAYLTWRVIMTYYSFVDGKEVEPISRFLETLPGNKPAVEKQNRELFCLDVVERQVGWILSRFFLEWAFSGNEKEIGQAITTAVKQQFSSHIRRINSINVADRGKAISKLNLMEMEIQYPTENPNITDPSALGAYYKGLNLTDSYFSNALSYNEFKIDKAWSSLNRPSFREQWPLSTTRAYSHYSYIGNEVVLPASIMQPPFLHADLPSYCNYGAFGALAGHEMAHAFDNRGRYYNESGDPSEIFSNQTATNLSKLKDCFKQQYSKFALRGPHGALLHVRPNTADGNIADAAGLTIAFEAWKRSSNAADNFDLPGLEHFTHDQLFFIAWGQMWCSKEGRETADMRIREDNAPPRFRILGTTANSEAFRRAFSCPVKNPTCELWVDSNNDQYTDQDESPELQSQHVDVVVRLGCTNDRRLQEQKEHISTDTVVLPDALGPGLASVQLRCRVHGEAHQVLEKEPERGNDAQIAVDGLEVFAIIPDLINFDGDDADAKDDDGKHIEAGVDLLPDYLLLPGVCGLKDQDRLYEHKHAERLRERVHREEHGRPVEKDGGPYRGDEKEGCALGNDARP</sequence>
<comment type="similarity">
    <text evidence="2">Belongs to the peptidase M13 family.</text>
</comment>
<protein>
    <submittedName>
        <fullName evidence="11">Uncharacterized protein</fullName>
    </submittedName>
</protein>
<dbReference type="CDD" id="cd08662">
    <property type="entry name" value="M13"/>
    <property type="match status" value="1"/>
</dbReference>